<dbReference type="FunFam" id="2.60.40.420:FF:000045">
    <property type="entry name" value="Laccase 2"/>
    <property type="match status" value="1"/>
</dbReference>
<dbReference type="InterPro" id="IPR045087">
    <property type="entry name" value="Cu-oxidase_fam"/>
</dbReference>
<dbReference type="Proteomes" id="UP000242188">
    <property type="component" value="Unassembled WGS sequence"/>
</dbReference>
<feature type="domain" description="Plastocyanin-like" evidence="9">
    <location>
        <begin position="87"/>
        <end position="195"/>
    </location>
</feature>
<evidence type="ECO:0000256" key="4">
    <source>
        <dbReference type="ARBA" id="ARBA00023008"/>
    </source>
</evidence>
<keyword evidence="6" id="KW-0732">Signal</keyword>
<dbReference type="GO" id="GO:0005886">
    <property type="term" value="C:plasma membrane"/>
    <property type="evidence" value="ECO:0007669"/>
    <property type="project" value="TreeGrafter"/>
</dbReference>
<accession>A0A210PXS6</accession>
<dbReference type="CDD" id="cd13905">
    <property type="entry name" value="CuRO_3_tcLLC2_insect_like"/>
    <property type="match status" value="1"/>
</dbReference>
<dbReference type="InterPro" id="IPR011707">
    <property type="entry name" value="Cu-oxidase-like_N"/>
</dbReference>
<keyword evidence="3" id="KW-0560">Oxidoreductase</keyword>
<evidence type="ECO:0000256" key="6">
    <source>
        <dbReference type="SAM" id="SignalP"/>
    </source>
</evidence>
<evidence type="ECO:0000259" key="7">
    <source>
        <dbReference type="Pfam" id="PF00394"/>
    </source>
</evidence>
<dbReference type="PANTHER" id="PTHR11709:SF394">
    <property type="entry name" value="FI03373P-RELATED"/>
    <property type="match status" value="1"/>
</dbReference>
<proteinExistence type="inferred from homology"/>
<sequence>MLSHLCWLCLLTGQVVNGFQNVVIPSCSPEMKVCRFNWTIDYKQTMVHYEPDKIGHPIVNNNGTLYLRDQCRTSKPVTKQDLETVLLTDGQYKMIYTINGQYPGPSIVVYQGQQVEVVVKNKLMSEGVTIHWHGLIQWGTPWMDGVGSLSHCPINPEQTFTYSFLAEPSGTHWYHSHHGAQRTEGLTGALVVLERTGEEEKEEANQNKKTEFLMFLQDWFHESSTELISFLDWGMLQFLRGFDADQCFVPYAGANQENVGFLPFESILINGKGNSFLTNMTADSVQWTVETFNVTANDTYRFRVISATMVYPLQVSVDQHELEVVAVDGNAIVGVRGDAVIINGGERFDMLVRTDQPIGSYWIRVSTLANGGQNQTLGILRYEGSNSLVPDTERTRCDVTRPCIVVNCLFGQYPDDLYTHCVSIGDMKSTPEVIQKHPVSLESADAFQEIFLNFHYTRGSPDPFPTSINGKRFIRPSVPLQLLPSGNDTHVRCADAECQDICDCTNIVKLAINDTIQLVLLNMDNSRNGLAHGIHIHGHHVHVIKVGYPKYNTDSTGRITEQNADILCDTPICNHATWLNPSWAGDGLPEANMEDPPLKDTILVPRQGYVVVRFKADNPGFWFMHCHMEPHAITGMALILQEGETGQMPTPPSGLQGCGNFFSLGASTNLLKGNSLLNTLSSDQIPASDSMPCGHWDHFKVKEPSYIAVICILCVLNITSLAVLYVKVKYTDKISNIEAVKLNRRIEINERTEPETFGNHVYMNKYDKHSYTSI</sequence>
<organism evidence="10 11">
    <name type="scientific">Mizuhopecten yessoensis</name>
    <name type="common">Japanese scallop</name>
    <name type="synonym">Patinopecten yessoensis</name>
    <dbReference type="NCBI Taxonomy" id="6573"/>
    <lineage>
        <taxon>Eukaryota</taxon>
        <taxon>Metazoa</taxon>
        <taxon>Spiralia</taxon>
        <taxon>Lophotrochozoa</taxon>
        <taxon>Mollusca</taxon>
        <taxon>Bivalvia</taxon>
        <taxon>Autobranchia</taxon>
        <taxon>Pteriomorphia</taxon>
        <taxon>Pectinida</taxon>
        <taxon>Pectinoidea</taxon>
        <taxon>Pectinidae</taxon>
        <taxon>Mizuhopecten</taxon>
    </lineage>
</organism>
<keyword evidence="4" id="KW-0186">Copper</keyword>
<dbReference type="PROSITE" id="PS00079">
    <property type="entry name" value="MULTICOPPER_OXIDASE1"/>
    <property type="match status" value="1"/>
</dbReference>
<evidence type="ECO:0000256" key="3">
    <source>
        <dbReference type="ARBA" id="ARBA00023002"/>
    </source>
</evidence>
<dbReference type="EMBL" id="NEDP02005411">
    <property type="protein sequence ID" value="OWF41285.1"/>
    <property type="molecule type" value="Genomic_DNA"/>
</dbReference>
<feature type="domain" description="Plastocyanin-like" evidence="7">
    <location>
        <begin position="212"/>
        <end position="385"/>
    </location>
</feature>
<keyword evidence="5" id="KW-0472">Membrane</keyword>
<dbReference type="CDD" id="cd13858">
    <property type="entry name" value="CuRO_1_tcLCC2_insect_like"/>
    <property type="match status" value="1"/>
</dbReference>
<dbReference type="CDD" id="cd13884">
    <property type="entry name" value="CuRO_2_tcLCC_insect_like"/>
    <property type="match status" value="1"/>
</dbReference>
<protein>
    <submittedName>
        <fullName evidence="10">L-ascorbate oxidase</fullName>
    </submittedName>
</protein>
<feature type="transmembrane region" description="Helical" evidence="5">
    <location>
        <begin position="706"/>
        <end position="726"/>
    </location>
</feature>
<dbReference type="GO" id="GO:0016491">
    <property type="term" value="F:oxidoreductase activity"/>
    <property type="evidence" value="ECO:0007669"/>
    <property type="project" value="UniProtKB-KW"/>
</dbReference>
<keyword evidence="2" id="KW-0479">Metal-binding</keyword>
<evidence type="ECO:0000256" key="2">
    <source>
        <dbReference type="ARBA" id="ARBA00022723"/>
    </source>
</evidence>
<dbReference type="Pfam" id="PF00394">
    <property type="entry name" value="Cu-oxidase"/>
    <property type="match status" value="1"/>
</dbReference>
<reference evidence="10 11" key="1">
    <citation type="journal article" date="2017" name="Nat. Ecol. Evol.">
        <title>Scallop genome provides insights into evolution of bilaterian karyotype and development.</title>
        <authorList>
            <person name="Wang S."/>
            <person name="Zhang J."/>
            <person name="Jiao W."/>
            <person name="Li J."/>
            <person name="Xun X."/>
            <person name="Sun Y."/>
            <person name="Guo X."/>
            <person name="Huan P."/>
            <person name="Dong B."/>
            <person name="Zhang L."/>
            <person name="Hu X."/>
            <person name="Sun X."/>
            <person name="Wang J."/>
            <person name="Zhao C."/>
            <person name="Wang Y."/>
            <person name="Wang D."/>
            <person name="Huang X."/>
            <person name="Wang R."/>
            <person name="Lv J."/>
            <person name="Li Y."/>
            <person name="Zhang Z."/>
            <person name="Liu B."/>
            <person name="Lu W."/>
            <person name="Hui Y."/>
            <person name="Liang J."/>
            <person name="Zhou Z."/>
            <person name="Hou R."/>
            <person name="Li X."/>
            <person name="Liu Y."/>
            <person name="Li H."/>
            <person name="Ning X."/>
            <person name="Lin Y."/>
            <person name="Zhao L."/>
            <person name="Xing Q."/>
            <person name="Dou J."/>
            <person name="Li Y."/>
            <person name="Mao J."/>
            <person name="Guo H."/>
            <person name="Dou H."/>
            <person name="Li T."/>
            <person name="Mu C."/>
            <person name="Jiang W."/>
            <person name="Fu Q."/>
            <person name="Fu X."/>
            <person name="Miao Y."/>
            <person name="Liu J."/>
            <person name="Yu Q."/>
            <person name="Li R."/>
            <person name="Liao H."/>
            <person name="Li X."/>
            <person name="Kong Y."/>
            <person name="Jiang Z."/>
            <person name="Chourrout D."/>
            <person name="Li R."/>
            <person name="Bao Z."/>
        </authorList>
    </citation>
    <scope>NUCLEOTIDE SEQUENCE [LARGE SCALE GENOMIC DNA]</scope>
    <source>
        <strain evidence="10 11">PY_sf001</strain>
    </source>
</reference>
<comment type="similarity">
    <text evidence="1">Belongs to the multicopper oxidase family.</text>
</comment>
<comment type="caution">
    <text evidence="10">The sequence shown here is derived from an EMBL/GenBank/DDBJ whole genome shotgun (WGS) entry which is preliminary data.</text>
</comment>
<gene>
    <name evidence="10" type="ORF">KP79_PYT13123</name>
</gene>
<dbReference type="InterPro" id="IPR001117">
    <property type="entry name" value="Cu-oxidase_2nd"/>
</dbReference>
<evidence type="ECO:0000313" key="11">
    <source>
        <dbReference type="Proteomes" id="UP000242188"/>
    </source>
</evidence>
<name>A0A210PXS6_MIZYE</name>
<dbReference type="SUPFAM" id="SSF49503">
    <property type="entry name" value="Cupredoxins"/>
    <property type="match status" value="3"/>
</dbReference>
<evidence type="ECO:0000259" key="8">
    <source>
        <dbReference type="Pfam" id="PF07731"/>
    </source>
</evidence>
<dbReference type="GO" id="GO:0006826">
    <property type="term" value="P:iron ion transport"/>
    <property type="evidence" value="ECO:0007669"/>
    <property type="project" value="TreeGrafter"/>
</dbReference>
<dbReference type="InterPro" id="IPR033138">
    <property type="entry name" value="Cu_oxidase_CS"/>
</dbReference>
<dbReference type="OrthoDB" id="6106698at2759"/>
<dbReference type="GO" id="GO:0005507">
    <property type="term" value="F:copper ion binding"/>
    <property type="evidence" value="ECO:0007669"/>
    <property type="project" value="InterPro"/>
</dbReference>
<keyword evidence="11" id="KW-1185">Reference proteome</keyword>
<evidence type="ECO:0000256" key="5">
    <source>
        <dbReference type="SAM" id="Phobius"/>
    </source>
</evidence>
<feature type="signal peptide" evidence="6">
    <location>
        <begin position="1"/>
        <end position="18"/>
    </location>
</feature>
<dbReference type="InterPro" id="IPR002355">
    <property type="entry name" value="Cu_oxidase_Cu_BS"/>
</dbReference>
<evidence type="ECO:0000313" key="10">
    <source>
        <dbReference type="EMBL" id="OWF41285.1"/>
    </source>
</evidence>
<keyword evidence="5" id="KW-1133">Transmembrane helix</keyword>
<feature type="chain" id="PRO_5012871670" evidence="6">
    <location>
        <begin position="19"/>
        <end position="774"/>
    </location>
</feature>
<evidence type="ECO:0000256" key="1">
    <source>
        <dbReference type="ARBA" id="ARBA00010609"/>
    </source>
</evidence>
<dbReference type="Pfam" id="PF07732">
    <property type="entry name" value="Cu-oxidase_3"/>
    <property type="match status" value="1"/>
</dbReference>
<feature type="domain" description="Plastocyanin-like" evidence="8">
    <location>
        <begin position="477"/>
        <end position="643"/>
    </location>
</feature>
<dbReference type="Pfam" id="PF07731">
    <property type="entry name" value="Cu-oxidase_2"/>
    <property type="match status" value="1"/>
</dbReference>
<dbReference type="PANTHER" id="PTHR11709">
    <property type="entry name" value="MULTI-COPPER OXIDASE"/>
    <property type="match status" value="1"/>
</dbReference>
<dbReference type="InterPro" id="IPR011706">
    <property type="entry name" value="Cu-oxidase_C"/>
</dbReference>
<dbReference type="AlphaFoldDB" id="A0A210PXS6"/>
<dbReference type="InterPro" id="IPR008972">
    <property type="entry name" value="Cupredoxin"/>
</dbReference>
<keyword evidence="5" id="KW-0812">Transmembrane</keyword>
<dbReference type="Gene3D" id="2.60.40.420">
    <property type="entry name" value="Cupredoxins - blue copper proteins"/>
    <property type="match status" value="3"/>
</dbReference>
<evidence type="ECO:0000259" key="9">
    <source>
        <dbReference type="Pfam" id="PF07732"/>
    </source>
</evidence>
<dbReference type="PROSITE" id="PS00080">
    <property type="entry name" value="MULTICOPPER_OXIDASE2"/>
    <property type="match status" value="1"/>
</dbReference>